<keyword evidence="1" id="KW-0812">Transmembrane</keyword>
<evidence type="ECO:0000256" key="1">
    <source>
        <dbReference type="SAM" id="Phobius"/>
    </source>
</evidence>
<feature type="transmembrane region" description="Helical" evidence="1">
    <location>
        <begin position="7"/>
        <end position="24"/>
    </location>
</feature>
<name>A0A6C0BGB2_9ZZZZ</name>
<dbReference type="AlphaFoldDB" id="A0A6C0BGB2"/>
<dbReference type="EMBL" id="MN739141">
    <property type="protein sequence ID" value="QHS90609.1"/>
    <property type="molecule type" value="Genomic_DNA"/>
</dbReference>
<accession>A0A6C0BGB2</accession>
<evidence type="ECO:0000313" key="2">
    <source>
        <dbReference type="EMBL" id="QHS90609.1"/>
    </source>
</evidence>
<sequence>MESADILLIAKIVLFAFIISSPFYNVAEVFSFMDNAFIKILILIIIVGCSFIDLQLAIILAVAFFILVMSMNATYVKKAVSKETNSVQSDNRMLPSSSDIVASAAPFYDPLAGPTDEMIVTHPFVPVDQAFEPMTHVSMPEQEYSDSNGSSGPSDSMVMQNMYEFPDARCVAPRSENDATMNDKVITYFLDDKIKPYEEFIAQLTSKELLDSVSNGAYIDK</sequence>
<feature type="transmembrane region" description="Helical" evidence="1">
    <location>
        <begin position="36"/>
        <end position="68"/>
    </location>
</feature>
<proteinExistence type="predicted"/>
<reference evidence="2" key="1">
    <citation type="journal article" date="2020" name="Nature">
        <title>Giant virus diversity and host interactions through global metagenomics.</title>
        <authorList>
            <person name="Schulz F."/>
            <person name="Roux S."/>
            <person name="Paez-Espino D."/>
            <person name="Jungbluth S."/>
            <person name="Walsh D.A."/>
            <person name="Denef V.J."/>
            <person name="McMahon K.D."/>
            <person name="Konstantinidis K.T."/>
            <person name="Eloe-Fadrosh E.A."/>
            <person name="Kyrpides N.C."/>
            <person name="Woyke T."/>
        </authorList>
    </citation>
    <scope>NUCLEOTIDE SEQUENCE</scope>
    <source>
        <strain evidence="2">GVMAG-M-3300010354-11</strain>
    </source>
</reference>
<organism evidence="2">
    <name type="scientific">viral metagenome</name>
    <dbReference type="NCBI Taxonomy" id="1070528"/>
    <lineage>
        <taxon>unclassified sequences</taxon>
        <taxon>metagenomes</taxon>
        <taxon>organismal metagenomes</taxon>
    </lineage>
</organism>
<protein>
    <submittedName>
        <fullName evidence="2">Uncharacterized protein</fullName>
    </submittedName>
</protein>
<keyword evidence="1" id="KW-1133">Transmembrane helix</keyword>
<keyword evidence="1" id="KW-0472">Membrane</keyword>